<reference evidence="3" key="1">
    <citation type="journal article" date="2022" name="Int. J. Mol. Sci.">
        <title>Draft Genome of Tanacetum Coccineum: Genomic Comparison of Closely Related Tanacetum-Family Plants.</title>
        <authorList>
            <person name="Yamashiro T."/>
            <person name="Shiraishi A."/>
            <person name="Nakayama K."/>
            <person name="Satake H."/>
        </authorList>
    </citation>
    <scope>NUCLEOTIDE SEQUENCE</scope>
</reference>
<evidence type="ECO:0000313" key="3">
    <source>
        <dbReference type="EMBL" id="GJS51245.1"/>
    </source>
</evidence>
<dbReference type="EMBL" id="BQNB010008572">
    <property type="protein sequence ID" value="GJS51245.1"/>
    <property type="molecule type" value="Genomic_DNA"/>
</dbReference>
<evidence type="ECO:0000256" key="1">
    <source>
        <dbReference type="SAM" id="Coils"/>
    </source>
</evidence>
<protein>
    <submittedName>
        <fullName evidence="3">Uncharacterized protein</fullName>
    </submittedName>
</protein>
<feature type="coiled-coil region" evidence="1">
    <location>
        <begin position="62"/>
        <end position="89"/>
    </location>
</feature>
<keyword evidence="4" id="KW-1185">Reference proteome</keyword>
<proteinExistence type="predicted"/>
<organism evidence="3 4">
    <name type="scientific">Tanacetum coccineum</name>
    <dbReference type="NCBI Taxonomy" id="301880"/>
    <lineage>
        <taxon>Eukaryota</taxon>
        <taxon>Viridiplantae</taxon>
        <taxon>Streptophyta</taxon>
        <taxon>Embryophyta</taxon>
        <taxon>Tracheophyta</taxon>
        <taxon>Spermatophyta</taxon>
        <taxon>Magnoliopsida</taxon>
        <taxon>eudicotyledons</taxon>
        <taxon>Gunneridae</taxon>
        <taxon>Pentapetalae</taxon>
        <taxon>asterids</taxon>
        <taxon>campanulids</taxon>
        <taxon>Asterales</taxon>
        <taxon>Asteraceae</taxon>
        <taxon>Asteroideae</taxon>
        <taxon>Anthemideae</taxon>
        <taxon>Anthemidinae</taxon>
        <taxon>Tanacetum</taxon>
    </lineage>
</organism>
<feature type="region of interest" description="Disordered" evidence="2">
    <location>
        <begin position="174"/>
        <end position="215"/>
    </location>
</feature>
<keyword evidence="1" id="KW-0175">Coiled coil</keyword>
<sequence length="215" mass="24638">MGIPIIGQTGELLLLPPVASICKDLRLLVWHSQSDREAKAKKKLVKKRLLKSLNGRLNVIMKSSEEEALEEFNSTLDNVLEKLSQEKDSPDDFYGFMYDTDDYASIIGNSCEHFGWDWPENDSTCTEVDWKDDPLHETKESFVGLDQSIQVVFVQNNVHEDVAEEVIEMANDQAETLSDQEVTDECLDDEQLEERSKRIRVTQEEMVKDEKPKKG</sequence>
<reference evidence="3" key="2">
    <citation type="submission" date="2022-01" db="EMBL/GenBank/DDBJ databases">
        <authorList>
            <person name="Yamashiro T."/>
            <person name="Shiraishi A."/>
            <person name="Satake H."/>
            <person name="Nakayama K."/>
        </authorList>
    </citation>
    <scope>NUCLEOTIDE SEQUENCE</scope>
</reference>
<gene>
    <name evidence="3" type="ORF">Tco_0624607</name>
</gene>
<dbReference type="Proteomes" id="UP001151760">
    <property type="component" value="Unassembled WGS sequence"/>
</dbReference>
<evidence type="ECO:0000313" key="4">
    <source>
        <dbReference type="Proteomes" id="UP001151760"/>
    </source>
</evidence>
<feature type="compositionally biased region" description="Acidic residues" evidence="2">
    <location>
        <begin position="181"/>
        <end position="192"/>
    </location>
</feature>
<evidence type="ECO:0000256" key="2">
    <source>
        <dbReference type="SAM" id="MobiDB-lite"/>
    </source>
</evidence>
<feature type="compositionally biased region" description="Basic and acidic residues" evidence="2">
    <location>
        <begin position="193"/>
        <end position="215"/>
    </location>
</feature>
<accession>A0ABQ4WEF4</accession>
<name>A0ABQ4WEF4_9ASTR</name>
<comment type="caution">
    <text evidence="3">The sequence shown here is derived from an EMBL/GenBank/DDBJ whole genome shotgun (WGS) entry which is preliminary data.</text>
</comment>